<feature type="transmembrane region" description="Helical" evidence="4">
    <location>
        <begin position="212"/>
        <end position="231"/>
    </location>
</feature>
<proteinExistence type="predicted"/>
<evidence type="ECO:0000256" key="3">
    <source>
        <dbReference type="ARBA" id="ARBA00023136"/>
    </source>
</evidence>
<organism evidence="6 7">
    <name type="scientific">Sulfurovum xiamenensis</name>
    <dbReference type="NCBI Taxonomy" id="3019066"/>
    <lineage>
        <taxon>Bacteria</taxon>
        <taxon>Pseudomonadati</taxon>
        <taxon>Campylobacterota</taxon>
        <taxon>Epsilonproteobacteria</taxon>
        <taxon>Campylobacterales</taxon>
        <taxon>Sulfurovaceae</taxon>
        <taxon>Sulfurovum</taxon>
    </lineage>
</organism>
<name>A0ABT7QTF4_9BACT</name>
<feature type="transmembrane region" description="Helical" evidence="4">
    <location>
        <begin position="171"/>
        <end position="191"/>
    </location>
</feature>
<feature type="transmembrane region" description="Helical" evidence="4">
    <location>
        <begin position="43"/>
        <end position="61"/>
    </location>
</feature>
<dbReference type="RefSeq" id="WP_289402261.1">
    <property type="nucleotide sequence ID" value="NZ_JAQIBC010000007.1"/>
</dbReference>
<dbReference type="EMBL" id="JAQIBC010000007">
    <property type="protein sequence ID" value="MDM5264362.1"/>
    <property type="molecule type" value="Genomic_DNA"/>
</dbReference>
<comment type="caution">
    <text evidence="6">The sequence shown here is derived from an EMBL/GenBank/DDBJ whole genome shotgun (WGS) entry which is preliminary data.</text>
</comment>
<accession>A0ABT7QTF4</accession>
<dbReference type="PANTHER" id="PTHR23518">
    <property type="entry name" value="C-METHYLTRANSFERASE"/>
    <property type="match status" value="1"/>
</dbReference>
<dbReference type="Pfam" id="PF07690">
    <property type="entry name" value="MFS_1"/>
    <property type="match status" value="1"/>
</dbReference>
<feature type="domain" description="Major facilitator superfamily (MFS) profile" evidence="5">
    <location>
        <begin position="7"/>
        <end position="385"/>
    </location>
</feature>
<dbReference type="PANTHER" id="PTHR23518:SF2">
    <property type="entry name" value="MAJOR FACILITATOR SUPERFAMILY TRANSPORTER"/>
    <property type="match status" value="1"/>
</dbReference>
<dbReference type="CDD" id="cd17370">
    <property type="entry name" value="MFS_MJ1317_like"/>
    <property type="match status" value="1"/>
</dbReference>
<feature type="transmembrane region" description="Helical" evidence="4">
    <location>
        <begin position="142"/>
        <end position="159"/>
    </location>
</feature>
<evidence type="ECO:0000259" key="5">
    <source>
        <dbReference type="PROSITE" id="PS50850"/>
    </source>
</evidence>
<feature type="transmembrane region" description="Helical" evidence="4">
    <location>
        <begin position="12"/>
        <end position="37"/>
    </location>
</feature>
<feature type="transmembrane region" description="Helical" evidence="4">
    <location>
        <begin position="275"/>
        <end position="292"/>
    </location>
</feature>
<dbReference type="InterPro" id="IPR036259">
    <property type="entry name" value="MFS_trans_sf"/>
</dbReference>
<sequence length="385" mass="42390">MKRINKNVIMLGWVSFFTDMASAMIMPILPIFVVVVLEEGMDKLGIIVAISTFASYALRLVSGYISDRYGIVKPLVVAGYAFSALSKPLIGLTQGYKTVAGLQVAERLGKGLRSAPKDVMIVQYSTARASGKTFGFHKMMDIAGELSGALLLFVLLWYFGQSETVMRNIFYATFLPGIIGLVIVAFFVRDVPKPISHREQSFTLTQNDKKTIGALFFYFLFLLFVFSPSFFTMQAKAVGIATAVIPLLFVVSSGVQTMSSYLFGILIDRFGVKRVLAFSYACGVASQGFLMLKSPFFTWIAYAFLGLFTVASLNANRAFIAQSATNKGSVYGVFYAGVALFGALGAYIAGLIWEHWNMQNALIYSLVGTLVMTLLFFLMKVRHEN</sequence>
<feature type="transmembrane region" description="Helical" evidence="4">
    <location>
        <begin position="361"/>
        <end position="379"/>
    </location>
</feature>
<reference evidence="6" key="1">
    <citation type="submission" date="2023-01" db="EMBL/GenBank/DDBJ databases">
        <title>Sulfurovum sp. XTW-4 genome assembly.</title>
        <authorList>
            <person name="Wang J."/>
        </authorList>
    </citation>
    <scope>NUCLEOTIDE SEQUENCE</scope>
    <source>
        <strain evidence="6">XTW-4</strain>
    </source>
</reference>
<keyword evidence="3 4" id="KW-0472">Membrane</keyword>
<evidence type="ECO:0000256" key="1">
    <source>
        <dbReference type="ARBA" id="ARBA00022692"/>
    </source>
</evidence>
<feature type="transmembrane region" description="Helical" evidence="4">
    <location>
        <begin position="328"/>
        <end position="349"/>
    </location>
</feature>
<evidence type="ECO:0000313" key="6">
    <source>
        <dbReference type="EMBL" id="MDM5264362.1"/>
    </source>
</evidence>
<keyword evidence="2 4" id="KW-1133">Transmembrane helix</keyword>
<feature type="transmembrane region" description="Helical" evidence="4">
    <location>
        <begin position="237"/>
        <end position="263"/>
    </location>
</feature>
<protein>
    <submittedName>
        <fullName evidence="6">MFS transporter</fullName>
    </submittedName>
</protein>
<dbReference type="Gene3D" id="1.20.1250.20">
    <property type="entry name" value="MFS general substrate transporter like domains"/>
    <property type="match status" value="2"/>
</dbReference>
<dbReference type="InterPro" id="IPR020846">
    <property type="entry name" value="MFS_dom"/>
</dbReference>
<keyword evidence="1 4" id="KW-0812">Transmembrane</keyword>
<evidence type="ECO:0000256" key="2">
    <source>
        <dbReference type="ARBA" id="ARBA00022989"/>
    </source>
</evidence>
<keyword evidence="7" id="KW-1185">Reference proteome</keyword>
<gene>
    <name evidence="6" type="ORF">PF327_09160</name>
</gene>
<dbReference type="InterPro" id="IPR011701">
    <property type="entry name" value="MFS"/>
</dbReference>
<dbReference type="Proteomes" id="UP001169066">
    <property type="component" value="Unassembled WGS sequence"/>
</dbReference>
<evidence type="ECO:0000313" key="7">
    <source>
        <dbReference type="Proteomes" id="UP001169066"/>
    </source>
</evidence>
<feature type="transmembrane region" description="Helical" evidence="4">
    <location>
        <begin position="298"/>
        <end position="316"/>
    </location>
</feature>
<dbReference type="PROSITE" id="PS50850">
    <property type="entry name" value="MFS"/>
    <property type="match status" value="1"/>
</dbReference>
<dbReference type="SUPFAM" id="SSF103473">
    <property type="entry name" value="MFS general substrate transporter"/>
    <property type="match status" value="1"/>
</dbReference>
<evidence type="ECO:0000256" key="4">
    <source>
        <dbReference type="SAM" id="Phobius"/>
    </source>
</evidence>